<organism evidence="2 3">
    <name type="scientific">Amycolatopsis regifaucium</name>
    <dbReference type="NCBI Taxonomy" id="546365"/>
    <lineage>
        <taxon>Bacteria</taxon>
        <taxon>Bacillati</taxon>
        <taxon>Actinomycetota</taxon>
        <taxon>Actinomycetes</taxon>
        <taxon>Pseudonocardiales</taxon>
        <taxon>Pseudonocardiaceae</taxon>
        <taxon>Amycolatopsis</taxon>
    </lineage>
</organism>
<evidence type="ECO:0000313" key="2">
    <source>
        <dbReference type="EMBL" id="OKA10033.1"/>
    </source>
</evidence>
<dbReference type="Pfam" id="PF13508">
    <property type="entry name" value="Acetyltransf_7"/>
    <property type="match status" value="1"/>
</dbReference>
<feature type="domain" description="N-acetyltransferase" evidence="1">
    <location>
        <begin position="1"/>
        <end position="110"/>
    </location>
</feature>
<protein>
    <recommendedName>
        <fullName evidence="1">N-acetyltransferase domain-containing protein</fullName>
    </recommendedName>
</protein>
<dbReference type="SUPFAM" id="SSF55729">
    <property type="entry name" value="Acyl-CoA N-acyltransferases (Nat)"/>
    <property type="match status" value="1"/>
</dbReference>
<accession>A0ABX3E0J7</accession>
<dbReference type="Gene3D" id="3.40.630.30">
    <property type="match status" value="1"/>
</dbReference>
<evidence type="ECO:0000259" key="1">
    <source>
        <dbReference type="PROSITE" id="PS51186"/>
    </source>
</evidence>
<dbReference type="InterPro" id="IPR000182">
    <property type="entry name" value="GNAT_dom"/>
</dbReference>
<name>A0ABX3E0J7_9PSEU</name>
<proteinExistence type="predicted"/>
<sequence>MYHDAASKGCLLVARHTDSDEVIGYALFRLPRDEVVLTHLCVENEHRHSGVARALVDEVSRRHERRQGIRAKCRDDYPGITATWSKLGFEPRAKTKGRGKDAAAMTVWWRDHGHPDLFTLPMDEPAVVRVAIDTNILLDLQVRSEKVNAERSQVLEVDDLVDRIEIIVPPGLEHDLDDKDDDQRKRLLEAAAQYVRPRGSRDRAARFFEIVEAVVAEHLPGYRRTHQDLADLWQLAETAAAGIKVFLTWDEQLKNAVAPLLRSLPDVPELSQLRVLDPDHLLIHLDELAHAAAYRPDTLKGSAFETGLAGSSSEPTLMRFLDHRGGETRAKLKATLRELARCRREQLIVTAPDGEPVACYALMAVGSVLQVPLLRLADHPIAPTLGRQLLWHLREQARTRGCSVVDLADPYLPVHLQSIARHEHYQHVEDHWYAVVVDRIDTAAEVSAAATHAYQHVGLGNAPLIPVGADAALAHHYERVWWPAKITDSALPHFAVAIKPTWSAELIGMPAPLHRRTELAFGREQVYFRSGRNSTLSAPGRILWYMSSGHRTGPASFIGTSVLDGITTGTPEELFAAYGHYGVFTLANIEDAARDGIAQALQLSDTELFPNPVLRKSYDQLQRKYGGPRAVQAPVKVSAELFTAIYRLGQRTALDVHVS</sequence>
<dbReference type="PROSITE" id="PS51186">
    <property type="entry name" value="GNAT"/>
    <property type="match status" value="1"/>
</dbReference>
<dbReference type="CDD" id="cd04301">
    <property type="entry name" value="NAT_SF"/>
    <property type="match status" value="1"/>
</dbReference>
<gene>
    <name evidence="2" type="ORF">ATP06_0206760</name>
</gene>
<dbReference type="Proteomes" id="UP000186883">
    <property type="component" value="Unassembled WGS sequence"/>
</dbReference>
<dbReference type="EMBL" id="LOBU02000006">
    <property type="protein sequence ID" value="OKA10033.1"/>
    <property type="molecule type" value="Genomic_DNA"/>
</dbReference>
<comment type="caution">
    <text evidence="2">The sequence shown here is derived from an EMBL/GenBank/DDBJ whole genome shotgun (WGS) entry which is preliminary data.</text>
</comment>
<reference evidence="2" key="1">
    <citation type="submission" date="2016-11" db="EMBL/GenBank/DDBJ databases">
        <title>Genome sequencing of Amycolatopsis regifaucium.</title>
        <authorList>
            <person name="Mayilraj S."/>
            <person name="Kaur N."/>
        </authorList>
    </citation>
    <scope>NUCLEOTIDE SEQUENCE [LARGE SCALE GENOMIC DNA]</scope>
    <source>
        <strain evidence="2">GY080</strain>
    </source>
</reference>
<keyword evidence="3" id="KW-1185">Reference proteome</keyword>
<evidence type="ECO:0000313" key="3">
    <source>
        <dbReference type="Proteomes" id="UP000186883"/>
    </source>
</evidence>
<dbReference type="InterPro" id="IPR016181">
    <property type="entry name" value="Acyl_CoA_acyltransferase"/>
</dbReference>